<dbReference type="SUPFAM" id="SSF57701">
    <property type="entry name" value="Zn2/Cys6 DNA-binding domain"/>
    <property type="match status" value="1"/>
</dbReference>
<organism evidence="7 8">
    <name type="scientific">Neonectria magnoliae</name>
    <dbReference type="NCBI Taxonomy" id="2732573"/>
    <lineage>
        <taxon>Eukaryota</taxon>
        <taxon>Fungi</taxon>
        <taxon>Dikarya</taxon>
        <taxon>Ascomycota</taxon>
        <taxon>Pezizomycotina</taxon>
        <taxon>Sordariomycetes</taxon>
        <taxon>Hypocreomycetidae</taxon>
        <taxon>Hypocreales</taxon>
        <taxon>Nectriaceae</taxon>
        <taxon>Neonectria</taxon>
    </lineage>
</organism>
<feature type="region of interest" description="Disordered" evidence="5">
    <location>
        <begin position="202"/>
        <end position="240"/>
    </location>
</feature>
<name>A0ABR1I3U8_9HYPO</name>
<dbReference type="SMART" id="SM00066">
    <property type="entry name" value="GAL4"/>
    <property type="match status" value="1"/>
</dbReference>
<dbReference type="PANTHER" id="PTHR47424:SF3">
    <property type="entry name" value="REGULATORY PROTEIN GAL4"/>
    <property type="match status" value="1"/>
</dbReference>
<proteinExistence type="predicted"/>
<dbReference type="PROSITE" id="PS00463">
    <property type="entry name" value="ZN2_CY6_FUNGAL_1"/>
    <property type="match status" value="1"/>
</dbReference>
<feature type="domain" description="Zn(2)-C6 fungal-type" evidence="6">
    <location>
        <begin position="20"/>
        <end position="50"/>
    </location>
</feature>
<keyword evidence="4" id="KW-0539">Nucleus</keyword>
<evidence type="ECO:0000256" key="3">
    <source>
        <dbReference type="ARBA" id="ARBA00023163"/>
    </source>
</evidence>
<dbReference type="InterPro" id="IPR051127">
    <property type="entry name" value="Fungal_SecMet_Regulators"/>
</dbReference>
<gene>
    <name evidence="7" type="ORF">QQZ08_005791</name>
</gene>
<accession>A0ABR1I3U8</accession>
<reference evidence="7 8" key="1">
    <citation type="journal article" date="2025" name="Microbiol. Resour. Announc.">
        <title>Draft genome sequences for Neonectria magnoliae and Neonectria punicea, canker pathogens of Liriodendron tulipifera and Acer saccharum in West Virginia.</title>
        <authorList>
            <person name="Petronek H.M."/>
            <person name="Kasson M.T."/>
            <person name="Metheny A.M."/>
            <person name="Stauder C.M."/>
            <person name="Lovett B."/>
            <person name="Lynch S.C."/>
            <person name="Garnas J.R."/>
            <person name="Kasson L.R."/>
            <person name="Stajich J.E."/>
        </authorList>
    </citation>
    <scope>NUCLEOTIDE SEQUENCE [LARGE SCALE GENOMIC DNA]</scope>
    <source>
        <strain evidence="7 8">NRRL 64651</strain>
    </source>
</reference>
<comment type="caution">
    <text evidence="7">The sequence shown here is derived from an EMBL/GenBank/DDBJ whole genome shotgun (WGS) entry which is preliminary data.</text>
</comment>
<dbReference type="EMBL" id="JAZAVK010000050">
    <property type="protein sequence ID" value="KAK7427685.1"/>
    <property type="molecule type" value="Genomic_DNA"/>
</dbReference>
<sequence length="486" mass="52499">MASAAAAPPPAPDAVPKHRACDECRSRKLACSKESDGCARCRREGILCHYSPQKPMGRPRKRRHVDADGPPSGAATQEPPVHDDLTTAQLGTAMSSASAHQALDMSGFQMHPPVTVDPNFNFLNDAGSSNMEFWDLLPNNYMETPADPNLYLSADNGPPTTVPPLNFSGVDLLGSINFDEPDHPQTVSKDLSDSLHRYMAEQVSLPRGTSTSTPANSSLGSDHGASVGSPDDSVSTPLPPPLSMRAVPTVNCSCLSSLFLALDNLSRLPPDVIPAMRAARNASKVAHDVINCPSCSIPLLDEPSVPPPIQCFQNLMFLGTLVPSACNAYATILEMVDSETALAKKQGRTFWFSFKDIGGLWGTIGESLDHCSTIQCYNNSNMAPDMWRMTIRALLRLDVYGLGKNDDGISSRETYTQLGLKDVVTVLEERTRKRHELLDNLIASGQVAKGIPTGLIYPNKPCLPEERNCVRILETARVALDNLVIA</sequence>
<dbReference type="Pfam" id="PF00172">
    <property type="entry name" value="Zn_clus"/>
    <property type="match status" value="1"/>
</dbReference>
<evidence type="ECO:0000259" key="6">
    <source>
        <dbReference type="PROSITE" id="PS50048"/>
    </source>
</evidence>
<evidence type="ECO:0000256" key="2">
    <source>
        <dbReference type="ARBA" id="ARBA00023125"/>
    </source>
</evidence>
<feature type="compositionally biased region" description="Polar residues" evidence="5">
    <location>
        <begin position="207"/>
        <end position="220"/>
    </location>
</feature>
<dbReference type="PANTHER" id="PTHR47424">
    <property type="entry name" value="REGULATORY PROTEIN GAL4"/>
    <property type="match status" value="1"/>
</dbReference>
<protein>
    <recommendedName>
        <fullName evidence="6">Zn(2)-C6 fungal-type domain-containing protein</fullName>
    </recommendedName>
</protein>
<keyword evidence="3" id="KW-0804">Transcription</keyword>
<dbReference type="InterPro" id="IPR001138">
    <property type="entry name" value="Zn2Cys6_DnaBD"/>
</dbReference>
<dbReference type="InterPro" id="IPR036864">
    <property type="entry name" value="Zn2-C6_fun-type_DNA-bd_sf"/>
</dbReference>
<dbReference type="PROSITE" id="PS50048">
    <property type="entry name" value="ZN2_CY6_FUNGAL_2"/>
    <property type="match status" value="1"/>
</dbReference>
<dbReference type="CDD" id="cd00067">
    <property type="entry name" value="GAL4"/>
    <property type="match status" value="1"/>
</dbReference>
<keyword evidence="2" id="KW-0238">DNA-binding</keyword>
<evidence type="ECO:0000313" key="8">
    <source>
        <dbReference type="Proteomes" id="UP001498421"/>
    </source>
</evidence>
<dbReference type="Proteomes" id="UP001498421">
    <property type="component" value="Unassembled WGS sequence"/>
</dbReference>
<feature type="region of interest" description="Disordered" evidence="5">
    <location>
        <begin position="52"/>
        <end position="82"/>
    </location>
</feature>
<evidence type="ECO:0000313" key="7">
    <source>
        <dbReference type="EMBL" id="KAK7427685.1"/>
    </source>
</evidence>
<evidence type="ECO:0000256" key="4">
    <source>
        <dbReference type="ARBA" id="ARBA00023242"/>
    </source>
</evidence>
<dbReference type="Gene3D" id="4.10.240.10">
    <property type="entry name" value="Zn(2)-C6 fungal-type DNA-binding domain"/>
    <property type="match status" value="1"/>
</dbReference>
<keyword evidence="1" id="KW-0805">Transcription regulation</keyword>
<evidence type="ECO:0000256" key="5">
    <source>
        <dbReference type="SAM" id="MobiDB-lite"/>
    </source>
</evidence>
<evidence type="ECO:0000256" key="1">
    <source>
        <dbReference type="ARBA" id="ARBA00023015"/>
    </source>
</evidence>
<keyword evidence="8" id="KW-1185">Reference proteome</keyword>